<dbReference type="Pfam" id="PF01053">
    <property type="entry name" value="Cys_Met_Meta_PP"/>
    <property type="match status" value="1"/>
</dbReference>
<feature type="region of interest" description="Disordered" evidence="11">
    <location>
        <begin position="191"/>
        <end position="235"/>
    </location>
</feature>
<dbReference type="OrthoDB" id="10047078at2759"/>
<dbReference type="InterPro" id="IPR015421">
    <property type="entry name" value="PyrdxlP-dep_Trfase_major"/>
</dbReference>
<dbReference type="InterPro" id="IPR015422">
    <property type="entry name" value="PyrdxlP-dep_Trfase_small"/>
</dbReference>
<evidence type="ECO:0000256" key="7">
    <source>
        <dbReference type="ARBA" id="ARBA00051441"/>
    </source>
</evidence>
<keyword evidence="4" id="KW-0663">Pyridoxal phosphate</keyword>
<evidence type="ECO:0000256" key="11">
    <source>
        <dbReference type="SAM" id="MobiDB-lite"/>
    </source>
</evidence>
<evidence type="ECO:0000256" key="4">
    <source>
        <dbReference type="ARBA" id="ARBA00022898"/>
    </source>
</evidence>
<evidence type="ECO:0000256" key="6">
    <source>
        <dbReference type="ARBA" id="ARBA00029440"/>
    </source>
</evidence>
<dbReference type="Gene3D" id="3.40.640.10">
    <property type="entry name" value="Type I PLP-dependent aspartate aminotransferase-like (Major domain)"/>
    <property type="match status" value="1"/>
</dbReference>
<sequence>MVTVPAPPTQVGAAIPAHTPHAVSVMFPTWQDNVYYEEGDSRVTSKMECGYPRFFIHPFIQKLCTRLVQKFGKPTESGMLLPSRKVAERCRTFMKQYYTPAHDRVGLIRIAQCEIAPLESSCELQPVPMFIVLFPSDAFPVAKQFWQHTGDIISSRLAEYCLRIMDQNESTSTVASTTAAAVADIESSIKPKHGAGRYGRKTAATSPPPPSASFPTKSKQQQKDAASVAPEDEEDADQHFYVEERYGRNLPVEYSGRAKRALKRRIAGVLTEAEQTNHALASGTVTEKDLEHQRQRKGDRGIKGLSEDDVYLFPSGMSAIFHAYRMTALIGDATRRSVCFGFPYTDTLKILQKFGAGCHFYGMGEDENIDELEALLQSGERILSLFCELPSNPLLKSPNIKRLRQLADAYGFFIVVDETIGNFSNVGVLEWADMVVSSLTKVFSGDSNVMGGSMVLNPNRRHYQALVSALASDYEDLVWGEDAVFMERNSRNFRTRSKIINANTEALCDLLSTHPKVVHVYYPKYTTKENYLAVKNADGGYGGLFSMMLRGEKQAAQFYDHLKCAKGPSLGTNFTLASPYTILAHYTELDWASQFGVERHLIRVSVGLEDRDQLLTLFKNALDAVTDDDNIETE</sequence>
<evidence type="ECO:0000256" key="3">
    <source>
        <dbReference type="ARBA" id="ARBA00022679"/>
    </source>
</evidence>
<feature type="compositionally biased region" description="Basic residues" evidence="11">
    <location>
        <begin position="191"/>
        <end position="200"/>
    </location>
</feature>
<dbReference type="STRING" id="90262.A0A1X2J1Z4"/>
<keyword evidence="5" id="KW-0486">Methionine biosynthesis</keyword>
<evidence type="ECO:0000313" key="13">
    <source>
        <dbReference type="Proteomes" id="UP000193560"/>
    </source>
</evidence>
<evidence type="ECO:0000313" key="12">
    <source>
        <dbReference type="EMBL" id="ORZ25818.1"/>
    </source>
</evidence>
<dbReference type="GO" id="GO:0019346">
    <property type="term" value="P:transsulfuration"/>
    <property type="evidence" value="ECO:0007669"/>
    <property type="project" value="InterPro"/>
</dbReference>
<reference evidence="12 13" key="1">
    <citation type="submission" date="2016-07" db="EMBL/GenBank/DDBJ databases">
        <title>Pervasive Adenine N6-methylation of Active Genes in Fungi.</title>
        <authorList>
            <consortium name="DOE Joint Genome Institute"/>
            <person name="Mondo S.J."/>
            <person name="Dannebaum R.O."/>
            <person name="Kuo R.C."/>
            <person name="Labutti K."/>
            <person name="Haridas S."/>
            <person name="Kuo A."/>
            <person name="Salamov A."/>
            <person name="Ahrendt S.R."/>
            <person name="Lipzen A."/>
            <person name="Sullivan W."/>
            <person name="Andreopoulos W.B."/>
            <person name="Clum A."/>
            <person name="Lindquist E."/>
            <person name="Daum C."/>
            <person name="Ramamoorthy G.K."/>
            <person name="Gryganskyi A."/>
            <person name="Culley D."/>
            <person name="Magnuson J.K."/>
            <person name="James T.Y."/>
            <person name="O'Malley M.A."/>
            <person name="Stajich J.E."/>
            <person name="Spatafora J.W."/>
            <person name="Visel A."/>
            <person name="Grigoriev I.V."/>
        </authorList>
    </citation>
    <scope>NUCLEOTIDE SEQUENCE [LARGE SCALE GENOMIC DNA]</scope>
    <source>
        <strain evidence="12 13">NRRL 1336</strain>
    </source>
</reference>
<dbReference type="AlphaFoldDB" id="A0A1X2J1Z4"/>
<evidence type="ECO:0000256" key="2">
    <source>
        <dbReference type="ARBA" id="ARBA00022605"/>
    </source>
</evidence>
<dbReference type="PANTHER" id="PTHR42699:SF1">
    <property type="entry name" value="CYSTATHIONINE GAMMA-SYNTHASE-RELATED"/>
    <property type="match status" value="1"/>
</dbReference>
<organism evidence="12 13">
    <name type="scientific">Absidia repens</name>
    <dbReference type="NCBI Taxonomy" id="90262"/>
    <lineage>
        <taxon>Eukaryota</taxon>
        <taxon>Fungi</taxon>
        <taxon>Fungi incertae sedis</taxon>
        <taxon>Mucoromycota</taxon>
        <taxon>Mucoromycotina</taxon>
        <taxon>Mucoromycetes</taxon>
        <taxon>Mucorales</taxon>
        <taxon>Cunninghamellaceae</taxon>
        <taxon>Absidia</taxon>
    </lineage>
</organism>
<dbReference type="InterPro" id="IPR051750">
    <property type="entry name" value="Trans-sulfuration_enzymes"/>
</dbReference>
<evidence type="ECO:0000256" key="10">
    <source>
        <dbReference type="ARBA" id="ARBA00083849"/>
    </source>
</evidence>
<dbReference type="InterPro" id="IPR015424">
    <property type="entry name" value="PyrdxlP-dep_Trfase"/>
</dbReference>
<dbReference type="FunFam" id="3.90.1150.10:FF:000063">
    <property type="entry name" value="Probable cystathionine gamma-synthase"/>
    <property type="match status" value="1"/>
</dbReference>
<comment type="function">
    <text evidence="8">Catalyzes the formation of L-cystathionine from O-succinyl-L-homoserine (OSHS) and L-cysteine, via a gamma-replacement reaction. In the absence of thiol, catalyzes gamma-elimination to form 2-oxobutanoate, succinate and ammonia.</text>
</comment>
<protein>
    <recommendedName>
        <fullName evidence="9">cystathionine gamma-synthase</fullName>
        <ecNumber evidence="9">2.5.1.48</ecNumber>
    </recommendedName>
    <alternativeName>
        <fullName evidence="10">O-succinylhomoserine (thiol)-lyase</fullName>
    </alternativeName>
</protein>
<accession>A0A1X2J1Z4</accession>
<name>A0A1X2J1Z4_9FUNG</name>
<dbReference type="FunFam" id="3.40.640.10:FF:000111">
    <property type="entry name" value="Cystathionine gamma-synthase"/>
    <property type="match status" value="1"/>
</dbReference>
<evidence type="ECO:0000256" key="9">
    <source>
        <dbReference type="ARBA" id="ARBA00066530"/>
    </source>
</evidence>
<keyword evidence="2" id="KW-0028">Amino-acid biosynthesis</keyword>
<keyword evidence="13" id="KW-1185">Reference proteome</keyword>
<comment type="pathway">
    <text evidence="6">Amino-acid biosynthesis.</text>
</comment>
<comment type="cofactor">
    <cofactor evidence="1">
        <name>pyridoxal 5'-phosphate</name>
        <dbReference type="ChEBI" id="CHEBI:597326"/>
    </cofactor>
</comment>
<dbReference type="GO" id="GO:0003962">
    <property type="term" value="F:cystathionine gamma-synthase activity"/>
    <property type="evidence" value="ECO:0007669"/>
    <property type="project" value="UniProtKB-EC"/>
</dbReference>
<dbReference type="EC" id="2.5.1.48" evidence="9"/>
<dbReference type="GO" id="GO:0030170">
    <property type="term" value="F:pyridoxal phosphate binding"/>
    <property type="evidence" value="ECO:0007669"/>
    <property type="project" value="InterPro"/>
</dbReference>
<dbReference type="InterPro" id="IPR000277">
    <property type="entry name" value="Cys/Met-Metab_PyrdxlP-dep_enz"/>
</dbReference>
<comment type="caution">
    <text evidence="12">The sequence shown here is derived from an EMBL/GenBank/DDBJ whole genome shotgun (WGS) entry which is preliminary data.</text>
</comment>
<dbReference type="EMBL" id="MCGE01000001">
    <property type="protein sequence ID" value="ORZ25818.1"/>
    <property type="molecule type" value="Genomic_DNA"/>
</dbReference>
<proteinExistence type="predicted"/>
<dbReference type="GO" id="GO:0009086">
    <property type="term" value="P:methionine biosynthetic process"/>
    <property type="evidence" value="ECO:0007669"/>
    <property type="project" value="UniProtKB-KW"/>
</dbReference>
<dbReference type="Gene3D" id="3.90.1150.10">
    <property type="entry name" value="Aspartate Aminotransferase, domain 1"/>
    <property type="match status" value="1"/>
</dbReference>
<evidence type="ECO:0000256" key="5">
    <source>
        <dbReference type="ARBA" id="ARBA00023167"/>
    </source>
</evidence>
<gene>
    <name evidence="12" type="ORF">BCR42DRAFT_341175</name>
</gene>
<comment type="catalytic activity">
    <reaction evidence="7">
        <text>O-succinyl-L-homoserine + L-cysteine = L,L-cystathionine + succinate + H(+)</text>
        <dbReference type="Rhea" id="RHEA:20397"/>
        <dbReference type="ChEBI" id="CHEBI:15378"/>
        <dbReference type="ChEBI" id="CHEBI:30031"/>
        <dbReference type="ChEBI" id="CHEBI:35235"/>
        <dbReference type="ChEBI" id="CHEBI:57661"/>
        <dbReference type="ChEBI" id="CHEBI:58161"/>
        <dbReference type="EC" id="2.5.1.48"/>
    </reaction>
</comment>
<evidence type="ECO:0000256" key="1">
    <source>
        <dbReference type="ARBA" id="ARBA00001933"/>
    </source>
</evidence>
<keyword evidence="3 12" id="KW-0808">Transferase</keyword>
<evidence type="ECO:0000256" key="8">
    <source>
        <dbReference type="ARBA" id="ARBA00058439"/>
    </source>
</evidence>
<dbReference type="SUPFAM" id="SSF53383">
    <property type="entry name" value="PLP-dependent transferases"/>
    <property type="match status" value="1"/>
</dbReference>
<dbReference type="PANTHER" id="PTHR42699">
    <property type="match status" value="1"/>
</dbReference>
<dbReference type="Proteomes" id="UP000193560">
    <property type="component" value="Unassembled WGS sequence"/>
</dbReference>